<dbReference type="InterPro" id="IPR055377">
    <property type="entry name" value="GH3_M"/>
</dbReference>
<dbReference type="Pfam" id="PF23572">
    <property type="entry name" value="GH3_C"/>
    <property type="match status" value="1"/>
</dbReference>
<dbReference type="Proteomes" id="UP000825729">
    <property type="component" value="Unassembled WGS sequence"/>
</dbReference>
<reference evidence="5 6" key="1">
    <citation type="submission" date="2021-07" db="EMBL/GenBank/DDBJ databases">
        <title>The Aristolochia fimbriata genome: insights into angiosperm evolution, floral development and chemical biosynthesis.</title>
        <authorList>
            <person name="Jiao Y."/>
        </authorList>
    </citation>
    <scope>NUCLEOTIDE SEQUENCE [LARGE SCALE GENOMIC DNA]</scope>
    <source>
        <strain evidence="5">IBCAS-2021</strain>
        <tissue evidence="5">Leaf</tissue>
    </source>
</reference>
<feature type="domain" description="GH3 middle" evidence="3">
    <location>
        <begin position="353"/>
        <end position="435"/>
    </location>
</feature>
<dbReference type="InterPro" id="IPR004993">
    <property type="entry name" value="GH3"/>
</dbReference>
<dbReference type="GO" id="GO:0016881">
    <property type="term" value="F:acid-amino acid ligase activity"/>
    <property type="evidence" value="ECO:0007669"/>
    <property type="project" value="TreeGrafter"/>
</dbReference>
<dbReference type="EMBL" id="JAINDJ010000002">
    <property type="protein sequence ID" value="KAG9457842.1"/>
    <property type="molecule type" value="Genomic_DNA"/>
</dbReference>
<dbReference type="PANTHER" id="PTHR31901:SF5">
    <property type="entry name" value="JASMONOYL--L-AMINO ACID SYNTHETASE JAR1"/>
    <property type="match status" value="1"/>
</dbReference>
<dbReference type="Pfam" id="PF23571">
    <property type="entry name" value="GH3_M"/>
    <property type="match status" value="1"/>
</dbReference>
<dbReference type="Pfam" id="PF03321">
    <property type="entry name" value="GH3"/>
    <property type="match status" value="1"/>
</dbReference>
<dbReference type="GO" id="GO:0005737">
    <property type="term" value="C:cytoplasm"/>
    <property type="evidence" value="ECO:0007669"/>
    <property type="project" value="TreeGrafter"/>
</dbReference>
<evidence type="ECO:0000259" key="4">
    <source>
        <dbReference type="Pfam" id="PF23572"/>
    </source>
</evidence>
<evidence type="ECO:0000313" key="6">
    <source>
        <dbReference type="Proteomes" id="UP000825729"/>
    </source>
</evidence>
<feature type="domain" description="GH3 C-terminal" evidence="4">
    <location>
        <begin position="451"/>
        <end position="565"/>
    </location>
</feature>
<dbReference type="InterPro" id="IPR055378">
    <property type="entry name" value="GH3_C"/>
</dbReference>
<protein>
    <submittedName>
        <fullName evidence="5">Uncharacterized protein</fullName>
    </submittedName>
</protein>
<organism evidence="5 6">
    <name type="scientific">Aristolochia fimbriata</name>
    <name type="common">White veined hardy Dutchman's pipe vine</name>
    <dbReference type="NCBI Taxonomy" id="158543"/>
    <lineage>
        <taxon>Eukaryota</taxon>
        <taxon>Viridiplantae</taxon>
        <taxon>Streptophyta</taxon>
        <taxon>Embryophyta</taxon>
        <taxon>Tracheophyta</taxon>
        <taxon>Spermatophyta</taxon>
        <taxon>Magnoliopsida</taxon>
        <taxon>Magnoliidae</taxon>
        <taxon>Piperales</taxon>
        <taxon>Aristolochiaceae</taxon>
        <taxon>Aristolochia</taxon>
    </lineage>
</organism>
<keyword evidence="6" id="KW-1185">Reference proteome</keyword>
<accession>A0AAV7FCR5</accession>
<proteinExistence type="inferred from homology"/>
<name>A0AAV7FCR5_ARIFI</name>
<sequence length="589" mass="66795">MEKQMQTFIDVFEAETKDAERVQREVLERILNENGEAEYLKKFGLDGKWDEETFRKCVPLASHHDLMPYINRIADGDASPLLAAKPFTALSWSSGTTGGKPKLVPFNLALSSTVTLHTTCLAYALRILEFSVTEGMFLRFLFISPRHKSKGGLDIGPVSSHLYYQSSSEMKGNEIELLEPCSPKEVAIARNYRQSLYCYFLCGLLHRDQNPYFEAFFCNLMVEAFRAFESIWEELCGDIREGVLSDIRVSDPVVRESVSKLLKPNPGLADSIYQKCKVLQSENWYGLIPELWPQAKFVMTILTGSMEAYVGKLRHYAGDKLGFVSRVYGASEGLIAINIRPPISVEYSDVYVYAACPSSVYLEFIPLKRSNLTETKTEEGLYEESDPVRLTEVKVGEIYEIVITNYAGLYRYRLGDIVKVTGLYNSSPELQFLHRKNVLLNISVDKTTERDLQLVMEEASKLLLTEEKVEIVDYTSYADSSKEPGHYVIFWELTSRAPSGEMLRKCCSYLDQSLPEPDYITARKSRWLDALELRIVAKGTFGRITDHYQSLGSSIVQFKTPRCIAGSNTRVLQILDDNVSARFFSTAYA</sequence>
<comment type="caution">
    <text evidence="5">The sequence shown here is derived from an EMBL/GenBank/DDBJ whole genome shotgun (WGS) entry which is preliminary data.</text>
</comment>
<evidence type="ECO:0000256" key="2">
    <source>
        <dbReference type="ARBA" id="ARBA00022598"/>
    </source>
</evidence>
<evidence type="ECO:0000313" key="5">
    <source>
        <dbReference type="EMBL" id="KAG9457842.1"/>
    </source>
</evidence>
<evidence type="ECO:0000259" key="3">
    <source>
        <dbReference type="Pfam" id="PF23571"/>
    </source>
</evidence>
<dbReference type="AlphaFoldDB" id="A0AAV7FCR5"/>
<keyword evidence="2" id="KW-0436">Ligase</keyword>
<comment type="similarity">
    <text evidence="1">Belongs to the IAA-amido conjugating enzyme family.</text>
</comment>
<gene>
    <name evidence="5" type="ORF">H6P81_002350</name>
</gene>
<dbReference type="PANTHER" id="PTHR31901">
    <property type="entry name" value="GH3 DOMAIN-CONTAINING PROTEIN"/>
    <property type="match status" value="1"/>
</dbReference>
<evidence type="ECO:0000256" key="1">
    <source>
        <dbReference type="ARBA" id="ARBA00008068"/>
    </source>
</evidence>